<gene>
    <name evidence="1" type="ORF">BCL93_103223</name>
</gene>
<evidence type="ECO:0000313" key="1">
    <source>
        <dbReference type="EMBL" id="RAR62990.1"/>
    </source>
</evidence>
<dbReference type="Proteomes" id="UP000249700">
    <property type="component" value="Unassembled WGS sequence"/>
</dbReference>
<reference evidence="1 2" key="1">
    <citation type="submission" date="2018-06" db="EMBL/GenBank/DDBJ databases">
        <title>Comparative analysis of microorganisms from saline springs in Andes Mountain Range, Colombia.</title>
        <authorList>
            <person name="Rubin E."/>
        </authorList>
    </citation>
    <scope>NUCLEOTIDE SEQUENCE [LARGE SCALE GENOMIC DNA]</scope>
    <source>
        <strain evidence="1 2">USBA-857</strain>
    </source>
</reference>
<dbReference type="AlphaFoldDB" id="A0A328XTG8"/>
<protein>
    <submittedName>
        <fullName evidence="1">Uncharacterized protein</fullName>
    </submittedName>
</protein>
<sequence length="32" mass="3705">MTYLMKERHRAIHAGASPIWLAPLNHHMSHTP</sequence>
<organism evidence="1 2">
    <name type="scientific">Onishia taeanensis</name>
    <dbReference type="NCBI Taxonomy" id="284577"/>
    <lineage>
        <taxon>Bacteria</taxon>
        <taxon>Pseudomonadati</taxon>
        <taxon>Pseudomonadota</taxon>
        <taxon>Gammaproteobacteria</taxon>
        <taxon>Oceanospirillales</taxon>
        <taxon>Halomonadaceae</taxon>
        <taxon>Onishia</taxon>
    </lineage>
</organism>
<evidence type="ECO:0000313" key="2">
    <source>
        <dbReference type="Proteomes" id="UP000249700"/>
    </source>
</evidence>
<accession>A0A328XTG8</accession>
<name>A0A328XTG8_9GAMM</name>
<dbReference type="EMBL" id="QLSX01000003">
    <property type="protein sequence ID" value="RAR62990.1"/>
    <property type="molecule type" value="Genomic_DNA"/>
</dbReference>
<comment type="caution">
    <text evidence="1">The sequence shown here is derived from an EMBL/GenBank/DDBJ whole genome shotgun (WGS) entry which is preliminary data.</text>
</comment>
<proteinExistence type="predicted"/>